<gene>
    <name evidence="2" type="ORF">LTRI10_LOCUS51769</name>
</gene>
<dbReference type="PROSITE" id="PS50878">
    <property type="entry name" value="RT_POL"/>
    <property type="match status" value="1"/>
</dbReference>
<dbReference type="Proteomes" id="UP001497516">
    <property type="component" value="Chromosome 9"/>
</dbReference>
<evidence type="ECO:0000259" key="1">
    <source>
        <dbReference type="PROSITE" id="PS50878"/>
    </source>
</evidence>
<dbReference type="GO" id="GO:0003824">
    <property type="term" value="F:catalytic activity"/>
    <property type="evidence" value="ECO:0007669"/>
    <property type="project" value="InterPro"/>
</dbReference>
<dbReference type="InterPro" id="IPR043502">
    <property type="entry name" value="DNA/RNA_pol_sf"/>
</dbReference>
<feature type="domain" description="Reverse transcriptase" evidence="1">
    <location>
        <begin position="421"/>
        <end position="702"/>
    </location>
</feature>
<dbReference type="InterPro" id="IPR000477">
    <property type="entry name" value="RT_dom"/>
</dbReference>
<dbReference type="Gene3D" id="3.60.10.10">
    <property type="entry name" value="Endonuclease/exonuclease/phosphatase"/>
    <property type="match status" value="1"/>
</dbReference>
<dbReference type="PANTHER" id="PTHR33116:SF70">
    <property type="entry name" value="NON-LTR RETROELEMENT REVERSE TRANSCRIPTASE-LIKE PROTEIN"/>
    <property type="match status" value="1"/>
</dbReference>
<dbReference type="PANTHER" id="PTHR33116">
    <property type="entry name" value="REVERSE TRANSCRIPTASE ZINC-BINDING DOMAIN-CONTAINING PROTEIN-RELATED-RELATED"/>
    <property type="match status" value="1"/>
</dbReference>
<dbReference type="EMBL" id="OZ034822">
    <property type="protein sequence ID" value="CAL1412478.1"/>
    <property type="molecule type" value="Genomic_DNA"/>
</dbReference>
<organism evidence="2 3">
    <name type="scientific">Linum trigynum</name>
    <dbReference type="NCBI Taxonomy" id="586398"/>
    <lineage>
        <taxon>Eukaryota</taxon>
        <taxon>Viridiplantae</taxon>
        <taxon>Streptophyta</taxon>
        <taxon>Embryophyta</taxon>
        <taxon>Tracheophyta</taxon>
        <taxon>Spermatophyta</taxon>
        <taxon>Magnoliopsida</taxon>
        <taxon>eudicotyledons</taxon>
        <taxon>Gunneridae</taxon>
        <taxon>Pentapetalae</taxon>
        <taxon>rosids</taxon>
        <taxon>fabids</taxon>
        <taxon>Malpighiales</taxon>
        <taxon>Linaceae</taxon>
        <taxon>Linum</taxon>
    </lineage>
</organism>
<dbReference type="InterPro" id="IPR036691">
    <property type="entry name" value="Endo/exonu/phosph_ase_sf"/>
</dbReference>
<dbReference type="AlphaFoldDB" id="A0AAV2GS82"/>
<protein>
    <recommendedName>
        <fullName evidence="1">Reverse transcriptase domain-containing protein</fullName>
    </recommendedName>
</protein>
<dbReference type="SUPFAM" id="SSF56219">
    <property type="entry name" value="DNase I-like"/>
    <property type="match status" value="1"/>
</dbReference>
<sequence>MGFDTNRRVEARGFAGGIWVLWNSWELGLHVEDTTDQILHMSFKLPTGDVGFLSAVYGSPAMATRRSLWEDIRRLNMQIDTPWMLLGDFNALLSPDDKRGGAKFNASSSREFRRCVEECALIDAPFTGPRFTWKGANQLQERLDRAIYNPQWLQKYPETATLHLPRVKSDHRPLLVAMAGRKPRRNKGKPFRFLAPWLLHDDFSRVMQEGWSHGVDYSSKLAVLTRELQEWNAKVFGNIFARKRNLLHRLCELEMINERRPTSATHLEEERVWASLQGVLKQEEILWFQKSRAQWFREGDCNTRFFHLATLKRRCFNRIRRLKNGQGEWVEEDEQLEELVRAFYTILYTAEETAMDILPATFPPLSVDVASLDWDICREEVVSALKAMGPHKAPGKDGFHPCFFQRCWETVGDEFSSFISRCFRDPELIASVNATLLTLIPKKQNPVSVAEFRPIGLCNVSYKALAKCLANRLKPLMAQLIKPNQTSFVPGRSIQSNIIILQEVVHSLQTRKTKVGHMAIKIDLAKAYDRLDWTFLASTLAATGLPMHFIQVIMHCITSASFEVLWNGSCTESFKPTRGLRQGCPLSPYLFTLCMECLSHVIEEAVKENKWKPIQLVRGGVGLTHLFFADDLVLFAEATVEQADVVMSCLQTFCNVSGEQVSTEKSRIFFSRHMKRDTCKRISERLNIPMTQDLGRYLGVPVLHGRTTKDTYRYILDRIDQRLAGWKADNLSLAGRVTLAVSVLNAIPSYAMQTAVLPAGICDQIDQKIRAFIWGSQQGRRRIHLINWETICLPKDQGGLGLRSACELNAAYHMKLAWTMLTKLDELWVQVLKENYLKTGLSGVQVRRQSGGSSLWRGLRRIWNLTLSGIRWRIRDGRTTNFWTDTWTDEGRPLSEHAWT</sequence>
<dbReference type="Pfam" id="PF03372">
    <property type="entry name" value="Exo_endo_phos"/>
    <property type="match status" value="1"/>
</dbReference>
<reference evidence="2 3" key="1">
    <citation type="submission" date="2024-04" db="EMBL/GenBank/DDBJ databases">
        <authorList>
            <person name="Fracassetti M."/>
        </authorList>
    </citation>
    <scope>NUCLEOTIDE SEQUENCE [LARGE SCALE GENOMIC DNA]</scope>
</reference>
<evidence type="ECO:0000313" key="2">
    <source>
        <dbReference type="EMBL" id="CAL1412478.1"/>
    </source>
</evidence>
<dbReference type="SUPFAM" id="SSF56672">
    <property type="entry name" value="DNA/RNA polymerases"/>
    <property type="match status" value="1"/>
</dbReference>
<dbReference type="Pfam" id="PF00078">
    <property type="entry name" value="RVT_1"/>
    <property type="match status" value="1"/>
</dbReference>
<evidence type="ECO:0000313" key="3">
    <source>
        <dbReference type="Proteomes" id="UP001497516"/>
    </source>
</evidence>
<dbReference type="InterPro" id="IPR005135">
    <property type="entry name" value="Endo/exonuclease/phosphatase"/>
</dbReference>
<accession>A0AAV2GS82</accession>
<dbReference type="CDD" id="cd01650">
    <property type="entry name" value="RT_nLTR_like"/>
    <property type="match status" value="1"/>
</dbReference>
<proteinExistence type="predicted"/>
<keyword evidence="3" id="KW-1185">Reference proteome</keyword>
<name>A0AAV2GS82_9ROSI</name>